<evidence type="ECO:0000256" key="3">
    <source>
        <dbReference type="ARBA" id="ARBA00022833"/>
    </source>
</evidence>
<keyword evidence="8" id="KW-1185">Reference proteome</keyword>
<sequence>METPPTDDVCPICHDDFYVPCKTNCGHWFCGNCILLCWKHRPSIEQCKCPICSQPVSKLIPEASALSKQDEEIVEICKNIQQYNFLYAGGMRGLFVKFRGLPLYLQRISDQLLDIDRYYANFQRLRFIIVSLLLTLIIYFMRYSFLINFS</sequence>
<evidence type="ECO:0000256" key="1">
    <source>
        <dbReference type="ARBA" id="ARBA00022723"/>
    </source>
</evidence>
<dbReference type="Gene3D" id="3.30.40.10">
    <property type="entry name" value="Zinc/RING finger domain, C3HC4 (zinc finger)"/>
    <property type="match status" value="1"/>
</dbReference>
<keyword evidence="1" id="KW-0479">Metal-binding</keyword>
<dbReference type="PROSITE" id="PS00518">
    <property type="entry name" value="ZF_RING_1"/>
    <property type="match status" value="1"/>
</dbReference>
<accession>A0AAV3RVR9</accession>
<dbReference type="SMART" id="SM00184">
    <property type="entry name" value="RING"/>
    <property type="match status" value="1"/>
</dbReference>
<dbReference type="Pfam" id="PF13445">
    <property type="entry name" value="zf-RING_UBOX"/>
    <property type="match status" value="1"/>
</dbReference>
<evidence type="ECO:0000256" key="2">
    <source>
        <dbReference type="ARBA" id="ARBA00022771"/>
    </source>
</evidence>
<keyword evidence="2 4" id="KW-0863">Zinc-finger</keyword>
<keyword evidence="5" id="KW-0472">Membrane</keyword>
<dbReference type="GO" id="GO:0061630">
    <property type="term" value="F:ubiquitin protein ligase activity"/>
    <property type="evidence" value="ECO:0007669"/>
    <property type="project" value="InterPro"/>
</dbReference>
<dbReference type="InterPro" id="IPR017907">
    <property type="entry name" value="Znf_RING_CS"/>
</dbReference>
<dbReference type="PANTHER" id="PTHR22894:SF6">
    <property type="entry name" value="E3 UBIQUITIN-PROTEIN LIGASE RNF170-LIKE ISOFORM X1"/>
    <property type="match status" value="1"/>
</dbReference>
<dbReference type="InterPro" id="IPR001841">
    <property type="entry name" value="Znf_RING"/>
</dbReference>
<name>A0AAV3RVR9_LITER</name>
<evidence type="ECO:0000313" key="8">
    <source>
        <dbReference type="Proteomes" id="UP001454036"/>
    </source>
</evidence>
<dbReference type="AlphaFoldDB" id="A0AAV3RVR9"/>
<feature type="transmembrane region" description="Helical" evidence="5">
    <location>
        <begin position="127"/>
        <end position="145"/>
    </location>
</feature>
<reference evidence="7 8" key="1">
    <citation type="submission" date="2024-01" db="EMBL/GenBank/DDBJ databases">
        <title>The complete chloroplast genome sequence of Lithospermum erythrorhizon: insights into the phylogenetic relationship among Boraginaceae species and the maternal lineages of purple gromwells.</title>
        <authorList>
            <person name="Okada T."/>
            <person name="Watanabe K."/>
        </authorList>
    </citation>
    <scope>NUCLEOTIDE SEQUENCE [LARGE SCALE GENOMIC DNA]</scope>
</reference>
<dbReference type="Proteomes" id="UP001454036">
    <property type="component" value="Unassembled WGS sequence"/>
</dbReference>
<keyword evidence="3" id="KW-0862">Zinc</keyword>
<evidence type="ECO:0000256" key="5">
    <source>
        <dbReference type="SAM" id="Phobius"/>
    </source>
</evidence>
<dbReference type="GO" id="GO:0008270">
    <property type="term" value="F:zinc ion binding"/>
    <property type="evidence" value="ECO:0007669"/>
    <property type="project" value="UniProtKB-KW"/>
</dbReference>
<gene>
    <name evidence="7" type="ORF">LIER_32787</name>
</gene>
<dbReference type="EMBL" id="BAABME010012763">
    <property type="protein sequence ID" value="GAA0185499.1"/>
    <property type="molecule type" value="Genomic_DNA"/>
</dbReference>
<evidence type="ECO:0000256" key="4">
    <source>
        <dbReference type="PROSITE-ProRule" id="PRU00175"/>
    </source>
</evidence>
<evidence type="ECO:0000313" key="7">
    <source>
        <dbReference type="EMBL" id="GAA0185499.1"/>
    </source>
</evidence>
<evidence type="ECO:0000259" key="6">
    <source>
        <dbReference type="PROSITE" id="PS50089"/>
    </source>
</evidence>
<dbReference type="PANTHER" id="PTHR22894">
    <property type="entry name" value="RING-TYPE DOMAIN-CONTAINING PROTEIN"/>
    <property type="match status" value="1"/>
</dbReference>
<keyword evidence="5" id="KW-1133">Transmembrane helix</keyword>
<dbReference type="InterPro" id="IPR038896">
    <property type="entry name" value="RNF170"/>
</dbReference>
<proteinExistence type="predicted"/>
<dbReference type="InterPro" id="IPR027370">
    <property type="entry name" value="Znf-RING_euk"/>
</dbReference>
<dbReference type="InterPro" id="IPR013083">
    <property type="entry name" value="Znf_RING/FYVE/PHD"/>
</dbReference>
<protein>
    <recommendedName>
        <fullName evidence="6">RING-type domain-containing protein</fullName>
    </recommendedName>
</protein>
<dbReference type="SUPFAM" id="SSF57850">
    <property type="entry name" value="RING/U-box"/>
    <property type="match status" value="1"/>
</dbReference>
<feature type="domain" description="RING-type" evidence="6">
    <location>
        <begin position="10"/>
        <end position="53"/>
    </location>
</feature>
<organism evidence="7 8">
    <name type="scientific">Lithospermum erythrorhizon</name>
    <name type="common">Purple gromwell</name>
    <name type="synonym">Lithospermum officinale var. erythrorhizon</name>
    <dbReference type="NCBI Taxonomy" id="34254"/>
    <lineage>
        <taxon>Eukaryota</taxon>
        <taxon>Viridiplantae</taxon>
        <taxon>Streptophyta</taxon>
        <taxon>Embryophyta</taxon>
        <taxon>Tracheophyta</taxon>
        <taxon>Spermatophyta</taxon>
        <taxon>Magnoliopsida</taxon>
        <taxon>eudicotyledons</taxon>
        <taxon>Gunneridae</taxon>
        <taxon>Pentapetalae</taxon>
        <taxon>asterids</taxon>
        <taxon>lamiids</taxon>
        <taxon>Boraginales</taxon>
        <taxon>Boraginaceae</taxon>
        <taxon>Boraginoideae</taxon>
        <taxon>Lithospermeae</taxon>
        <taxon>Lithospermum</taxon>
    </lineage>
</organism>
<comment type="caution">
    <text evidence="7">The sequence shown here is derived from an EMBL/GenBank/DDBJ whole genome shotgun (WGS) entry which is preliminary data.</text>
</comment>
<dbReference type="PROSITE" id="PS50089">
    <property type="entry name" value="ZF_RING_2"/>
    <property type="match status" value="1"/>
</dbReference>
<keyword evidence="5" id="KW-0812">Transmembrane</keyword>